<dbReference type="InterPro" id="IPR027417">
    <property type="entry name" value="P-loop_NTPase"/>
</dbReference>
<evidence type="ECO:0000256" key="2">
    <source>
        <dbReference type="SAM" id="Phobius"/>
    </source>
</evidence>
<dbReference type="SUPFAM" id="SSF52540">
    <property type="entry name" value="P-loop containing nucleoside triphosphate hydrolases"/>
    <property type="match status" value="1"/>
</dbReference>
<dbReference type="Gene3D" id="3.40.50.300">
    <property type="entry name" value="P-loop containing nucleotide triphosphate hydrolases"/>
    <property type="match status" value="1"/>
</dbReference>
<dbReference type="GO" id="GO:0002098">
    <property type="term" value="P:tRNA wobble uridine modification"/>
    <property type="evidence" value="ECO:0007669"/>
    <property type="project" value="TreeGrafter"/>
</dbReference>
<evidence type="ECO:0000256" key="1">
    <source>
        <dbReference type="SAM" id="MobiDB-lite"/>
    </source>
</evidence>
<dbReference type="InterPro" id="IPR006073">
    <property type="entry name" value="GTP-bd"/>
</dbReference>
<reference evidence="5" key="1">
    <citation type="submission" date="2020-05" db="EMBL/GenBank/DDBJ databases">
        <title>Frigoriglobus tundricola gen. nov., sp. nov., a psychrotolerant cellulolytic planctomycete of the family Gemmataceae with two divergent copies of 16S rRNA gene.</title>
        <authorList>
            <person name="Kulichevskaya I.S."/>
            <person name="Ivanova A.A."/>
            <person name="Naumoff D.G."/>
            <person name="Beletsky A.V."/>
            <person name="Rijpstra W.I.C."/>
            <person name="Sinninghe Damste J.S."/>
            <person name="Mardanov A.V."/>
            <person name="Ravin N.V."/>
            <person name="Dedysh S.N."/>
        </authorList>
    </citation>
    <scope>NUCLEOTIDE SEQUENCE [LARGE SCALE GENOMIC DNA]</scope>
    <source>
        <strain evidence="5">PL17</strain>
    </source>
</reference>
<keyword evidence="5" id="KW-1185">Reference proteome</keyword>
<dbReference type="GO" id="GO:0005829">
    <property type="term" value="C:cytosol"/>
    <property type="evidence" value="ECO:0007669"/>
    <property type="project" value="TreeGrafter"/>
</dbReference>
<feature type="transmembrane region" description="Helical" evidence="2">
    <location>
        <begin position="49"/>
        <end position="67"/>
    </location>
</feature>
<dbReference type="GO" id="GO:0030488">
    <property type="term" value="P:tRNA methylation"/>
    <property type="evidence" value="ECO:0007669"/>
    <property type="project" value="TreeGrafter"/>
</dbReference>
<feature type="transmembrane region" description="Helical" evidence="2">
    <location>
        <begin position="20"/>
        <end position="43"/>
    </location>
</feature>
<keyword evidence="2" id="KW-0812">Transmembrane</keyword>
<accession>A0A6M5YJR8</accession>
<dbReference type="PANTHER" id="PTHR42714:SF2">
    <property type="entry name" value="TRNA MODIFICATION GTPASE GTPBP3, MITOCHONDRIAL"/>
    <property type="match status" value="1"/>
</dbReference>
<dbReference type="Pfam" id="PF01926">
    <property type="entry name" value="MMR_HSR1"/>
    <property type="match status" value="1"/>
</dbReference>
<evidence type="ECO:0000259" key="3">
    <source>
        <dbReference type="Pfam" id="PF01926"/>
    </source>
</evidence>
<dbReference type="GO" id="GO:0005525">
    <property type="term" value="F:GTP binding"/>
    <property type="evidence" value="ECO:0007669"/>
    <property type="project" value="InterPro"/>
</dbReference>
<feature type="region of interest" description="Disordered" evidence="1">
    <location>
        <begin position="297"/>
        <end position="316"/>
    </location>
</feature>
<protein>
    <recommendedName>
        <fullName evidence="3">G domain-containing protein</fullName>
    </recommendedName>
</protein>
<gene>
    <name evidence="4" type="ORF">FTUN_1725</name>
</gene>
<dbReference type="Proteomes" id="UP000503447">
    <property type="component" value="Chromosome"/>
</dbReference>
<name>A0A6M5YJR8_9BACT</name>
<sequence>MVFGIKSPNAPGYPMTRFRLILLAVLFLTPFAFLMGAGGYHLWSTGWMVWAWIPMFLCFAFTYFLGWRWTKPKSLPPVDEVRPPGYWTDRDKVAWEKVVEKGKSFEKVTTAQLENPQHYTELALDLAKQVGAIYNPGADDPFEHLTLPEVLACVELASADLDELVQKYVPGSHMLRIRDMKRARKAVGWYKTGMNVYWAGAAVFDPVQTALRYLASKAALGSLMDRIQDNVVLWFHTAFIHQLGRYLVELNSGRLKVGAKRYRELLAQHQAPPADDPAQRPAPTLTDLGEAVISTAANAPPSAGPGGAFGPAPQPGHAGPKAITLSVLGSVKAGKSSLVNALLGRHAATVDRLPVTAGVRYDYALPDGQPVSILDTSGYGQDGPTDADFAAAVEASRDADLIVLVTQAVNPGRQQDIVLLDRLRAWFAAKPHLKMPPVVVVVSHIDLLSPKAEWAPPYDWKAGTRPKELNIRECVGVVKEQMGDRATDIVPVCGADGARFGVAEGLVPALASHLDHARGTAVLKAFEQEGRAGQYEKIGEQVIESGKKVFNILRDAFKK</sequence>
<proteinExistence type="predicted"/>
<organism evidence="4 5">
    <name type="scientific">Frigoriglobus tundricola</name>
    <dbReference type="NCBI Taxonomy" id="2774151"/>
    <lineage>
        <taxon>Bacteria</taxon>
        <taxon>Pseudomonadati</taxon>
        <taxon>Planctomycetota</taxon>
        <taxon>Planctomycetia</taxon>
        <taxon>Gemmatales</taxon>
        <taxon>Gemmataceae</taxon>
        <taxon>Frigoriglobus</taxon>
    </lineage>
</organism>
<dbReference type="EMBL" id="CP053452">
    <property type="protein sequence ID" value="QJW94205.1"/>
    <property type="molecule type" value="Genomic_DNA"/>
</dbReference>
<keyword evidence="2" id="KW-0472">Membrane</keyword>
<feature type="domain" description="G" evidence="3">
    <location>
        <begin position="326"/>
        <end position="425"/>
    </location>
</feature>
<evidence type="ECO:0000313" key="5">
    <source>
        <dbReference type="Proteomes" id="UP000503447"/>
    </source>
</evidence>
<dbReference type="PANTHER" id="PTHR42714">
    <property type="entry name" value="TRNA MODIFICATION GTPASE GTPBP3"/>
    <property type="match status" value="1"/>
</dbReference>
<dbReference type="KEGG" id="ftj:FTUN_1725"/>
<keyword evidence="2" id="KW-1133">Transmembrane helix</keyword>
<dbReference type="AlphaFoldDB" id="A0A6M5YJR8"/>
<evidence type="ECO:0000313" key="4">
    <source>
        <dbReference type="EMBL" id="QJW94205.1"/>
    </source>
</evidence>